<dbReference type="STRING" id="45286.A0A120K234"/>
<dbReference type="Gene3D" id="3.10.20.90">
    <property type="entry name" value="Phosphatidylinositol 3-kinase Catalytic Subunit, Chain A, domain 1"/>
    <property type="match status" value="1"/>
</dbReference>
<dbReference type="SUPFAM" id="SSF54236">
    <property type="entry name" value="Ubiquitin-like"/>
    <property type="match status" value="1"/>
</dbReference>
<dbReference type="InterPro" id="IPR019956">
    <property type="entry name" value="Ubiquitin_dom"/>
</dbReference>
<dbReference type="FunFam" id="1.10.8.10:FF:000024">
    <property type="entry name" value="Ubiquitin domain-containing protein DSK2"/>
    <property type="match status" value="1"/>
</dbReference>
<dbReference type="InterPro" id="IPR015940">
    <property type="entry name" value="UBA"/>
</dbReference>
<dbReference type="RefSeq" id="XP_017987276.1">
    <property type="nucleotide sequence ID" value="XM_018132146.1"/>
</dbReference>
<dbReference type="PRINTS" id="PR00348">
    <property type="entry name" value="UBIQUITIN"/>
</dbReference>
<evidence type="ECO:0000259" key="2">
    <source>
        <dbReference type="PROSITE" id="PS50030"/>
    </source>
</evidence>
<dbReference type="PANTHER" id="PTHR10677:SF3">
    <property type="entry name" value="FI07626P-RELATED"/>
    <property type="match status" value="1"/>
</dbReference>
<reference evidence="4 5" key="1">
    <citation type="submission" date="2016-01" db="EMBL/GenBank/DDBJ databases">
        <title>Genome sequence of the yeast Holleya sinecauda.</title>
        <authorList>
            <person name="Dietrich F.S."/>
        </authorList>
    </citation>
    <scope>NUCLEOTIDE SEQUENCE [LARGE SCALE GENOMIC DNA]</scope>
    <source>
        <strain evidence="4 5">ATCC 58844</strain>
    </source>
</reference>
<keyword evidence="5" id="KW-1185">Reference proteome</keyword>
<dbReference type="Gene3D" id="1.10.8.10">
    <property type="entry name" value="DNA helicase RuvA subunit, C-terminal domain"/>
    <property type="match status" value="1"/>
</dbReference>
<name>A0A120K234_9SACH</name>
<sequence>MAITINIKSGQNKWEVKIEPSSTVAELKEEIHNASGIAAENQRLIYSGKILKDDQTVESYKIVDGHAVHMVKAGGNKGSAGATSGGESGNSNAAGGERAGAVPTNISAGQAGGFNPLADLTGARYAGYANLPSTDIFGPDGGLNSAVGQEEILSMLENPTFQSQMNEMLNNPQMIDFLIQQHPHLQAMGPAAREMLQSPLFRQMMTNPDMIRQMSRMQMDMGGGADAGGDFPAPGSGAASGGNESQQQHNSGSNAAAGANNMANPFASLLNAQSNPFAAMFAPPGGNTRSTDGQQQGRGLGLPPLDPAMLSAMFGGAGATPPAAREQDNRPPEERYEQQLRQLNDMGFFDFDRNVAALRRSGGSVAGALDALLNGDV</sequence>
<dbReference type="AlphaFoldDB" id="A0A120K234"/>
<feature type="compositionally biased region" description="Low complexity" evidence="1">
    <location>
        <begin position="292"/>
        <end position="303"/>
    </location>
</feature>
<feature type="region of interest" description="Disordered" evidence="1">
    <location>
        <begin position="77"/>
        <end position="98"/>
    </location>
</feature>
<dbReference type="PROSITE" id="PS50053">
    <property type="entry name" value="UBIQUITIN_2"/>
    <property type="match status" value="1"/>
</dbReference>
<feature type="region of interest" description="Disordered" evidence="1">
    <location>
        <begin position="278"/>
        <end position="333"/>
    </location>
</feature>
<evidence type="ECO:0000313" key="5">
    <source>
        <dbReference type="Proteomes" id="UP000243052"/>
    </source>
</evidence>
<dbReference type="InterPro" id="IPR015496">
    <property type="entry name" value="Ubiquilin"/>
</dbReference>
<feature type="domain" description="UBA" evidence="2">
    <location>
        <begin position="331"/>
        <end position="375"/>
    </location>
</feature>
<dbReference type="Pfam" id="PF23195">
    <property type="entry name" value="UBQLN1"/>
    <property type="match status" value="1"/>
</dbReference>
<dbReference type="Proteomes" id="UP000243052">
    <property type="component" value="Chromosome iv"/>
</dbReference>
<dbReference type="GO" id="GO:0006511">
    <property type="term" value="P:ubiquitin-dependent protein catabolic process"/>
    <property type="evidence" value="ECO:0007669"/>
    <property type="project" value="TreeGrafter"/>
</dbReference>
<dbReference type="EMBL" id="CP014244">
    <property type="protein sequence ID" value="AMD20280.1"/>
    <property type="molecule type" value="Genomic_DNA"/>
</dbReference>
<feature type="compositionally biased region" description="Low complexity" evidence="1">
    <location>
        <begin position="228"/>
        <end position="237"/>
    </location>
</feature>
<evidence type="ECO:0000256" key="1">
    <source>
        <dbReference type="SAM" id="MobiDB-lite"/>
    </source>
</evidence>
<evidence type="ECO:0000313" key="4">
    <source>
        <dbReference type="EMBL" id="AMD20280.1"/>
    </source>
</evidence>
<proteinExistence type="predicted"/>
<dbReference type="PROSITE" id="PS50030">
    <property type="entry name" value="UBA"/>
    <property type="match status" value="1"/>
</dbReference>
<dbReference type="GO" id="GO:0005829">
    <property type="term" value="C:cytosol"/>
    <property type="evidence" value="ECO:0007669"/>
    <property type="project" value="TreeGrafter"/>
</dbReference>
<feature type="region of interest" description="Disordered" evidence="1">
    <location>
        <begin position="220"/>
        <end position="259"/>
    </location>
</feature>
<dbReference type="GO" id="GO:0031593">
    <property type="term" value="F:polyubiquitin modification-dependent protein binding"/>
    <property type="evidence" value="ECO:0007669"/>
    <property type="project" value="TreeGrafter"/>
</dbReference>
<dbReference type="CDD" id="cd14324">
    <property type="entry name" value="UBA_Dsk2p_like"/>
    <property type="match status" value="1"/>
</dbReference>
<dbReference type="InterPro" id="IPR029071">
    <property type="entry name" value="Ubiquitin-like_domsf"/>
</dbReference>
<organism evidence="4 5">
    <name type="scientific">Eremothecium sinecaudum</name>
    <dbReference type="NCBI Taxonomy" id="45286"/>
    <lineage>
        <taxon>Eukaryota</taxon>
        <taxon>Fungi</taxon>
        <taxon>Dikarya</taxon>
        <taxon>Ascomycota</taxon>
        <taxon>Saccharomycotina</taxon>
        <taxon>Saccharomycetes</taxon>
        <taxon>Saccharomycetales</taxon>
        <taxon>Saccharomycetaceae</taxon>
        <taxon>Eremothecium</taxon>
    </lineage>
</organism>
<dbReference type="SUPFAM" id="SSF46934">
    <property type="entry name" value="UBA-like"/>
    <property type="match status" value="1"/>
</dbReference>
<protein>
    <submittedName>
        <fullName evidence="4">HDL464Wp</fullName>
    </submittedName>
</protein>
<dbReference type="SMART" id="SM00165">
    <property type="entry name" value="UBA"/>
    <property type="match status" value="1"/>
</dbReference>
<dbReference type="GeneID" id="28723520"/>
<dbReference type="SMART" id="SM00213">
    <property type="entry name" value="UBQ"/>
    <property type="match status" value="1"/>
</dbReference>
<feature type="compositionally biased region" description="Low complexity" evidence="1">
    <location>
        <begin position="250"/>
        <end position="259"/>
    </location>
</feature>
<accession>A0A120K234</accession>
<dbReference type="InterPro" id="IPR000626">
    <property type="entry name" value="Ubiquitin-like_dom"/>
</dbReference>
<dbReference type="Pfam" id="PF00240">
    <property type="entry name" value="ubiquitin"/>
    <property type="match status" value="1"/>
</dbReference>
<dbReference type="OrthoDB" id="267397at2759"/>
<dbReference type="PANTHER" id="PTHR10677">
    <property type="entry name" value="UBIQUILIN"/>
    <property type="match status" value="1"/>
</dbReference>
<evidence type="ECO:0000259" key="3">
    <source>
        <dbReference type="PROSITE" id="PS50053"/>
    </source>
</evidence>
<dbReference type="InterPro" id="IPR009060">
    <property type="entry name" value="UBA-like_sf"/>
</dbReference>
<gene>
    <name evidence="4" type="ORF">AW171_hschr42166</name>
</gene>
<feature type="domain" description="Ubiquitin-like" evidence="3">
    <location>
        <begin position="1"/>
        <end position="71"/>
    </location>
</feature>
<dbReference type="CDD" id="cd16106">
    <property type="entry name" value="Ubl_Dsk2p_like"/>
    <property type="match status" value="1"/>
</dbReference>
<feature type="compositionally biased region" description="Gly residues" evidence="1">
    <location>
        <begin position="77"/>
        <end position="88"/>
    </location>
</feature>